<dbReference type="Pfam" id="PF13424">
    <property type="entry name" value="TPR_12"/>
    <property type="match status" value="2"/>
</dbReference>
<dbReference type="OrthoDB" id="499447at2"/>
<dbReference type="InterPro" id="IPR026000">
    <property type="entry name" value="Apc5_dom"/>
</dbReference>
<feature type="domain" description="Orc1-like AAA ATPase" evidence="5">
    <location>
        <begin position="372"/>
        <end position="495"/>
    </location>
</feature>
<feature type="repeat" description="TPR" evidence="1">
    <location>
        <begin position="885"/>
        <end position="918"/>
    </location>
</feature>
<accession>B2IZL3</accession>
<feature type="domain" description="Anaphase-promoting complex subunit 5" evidence="4">
    <location>
        <begin position="1310"/>
        <end position="1386"/>
    </location>
</feature>
<dbReference type="InterPro" id="IPR011990">
    <property type="entry name" value="TPR-like_helical_dom_sf"/>
</dbReference>
<dbReference type="eggNOG" id="COG0457">
    <property type="taxonomic scope" value="Bacteria"/>
</dbReference>
<dbReference type="Pfam" id="PF12862">
    <property type="entry name" value="ANAPC5"/>
    <property type="match status" value="2"/>
</dbReference>
<dbReference type="Pfam" id="PF12770">
    <property type="entry name" value="CHAT"/>
    <property type="match status" value="1"/>
</dbReference>
<sequence length="1508" mass="171773">MQTFYIKLVPLEKHFVELRYAVGHQARYETQQLDISSIENLIQKAKGSYYMLMPDLKGIGYQLFCWLDGTGRWLSRAINNCTEEGLILALDVRERLGHLPWETLHNGEQFLIERVNPVVVPIRWVDRSIQDLEDTQQRPLRILFMATSPDDVEPPLDFEQEEAQILTETRDIPLNLRVEESGCIAELSKLWGRYREPFDVFHLTGHASIKDERPFFLTETETGELHPAYASEIASALRFRIPQLVFLSGCRTGEAASDGAVSSLAESLIEQGCRAVLGWGRPIADVVATQAAAYLYSKLAAGYELSEALASTYQYLREAKVEDWHLLRLYIRGQCPKALIEPLGDQVWLPEEPIYEQFLDSQGIVRVATPQEFVGRRRILQRTLRALRAADKLGVILYGLGGVGKSTVAARLLERLQGYDEIFIYRQLDEDKLLRQLAEQCLSATGQEILQRNLPLTQKLTKFLREGLNEQVQRLIFVLDDFEANLELRTDGSAVLKPEAVAVLISLLKAITQSRLPHRIIITSRYDFLLPELNQRFHREQLAALSGTELQKKCNRLVSFAPGSEIDRELQLKALATSAGNPRLLEWLDKVLQVQQVGKTQILEQVEKTTQDFRESILAEELLNRQPIKLQRMLGFSLVYKLPVPQSAIEVLCPKTFDVNSYISRAVALGLLECIHSQQETLYYVPRIIEPLLDFPKDSIDLYKAAAEYLDKIWFFKGFKKSIKAEEKLSENFQPYDPFEKSMPSDRLFELYRLATEAFNPDLLTRANWFLVMRLNRQGRYREVATLCKFVRDGAYAHLKIHIISFRLLYYLAKAQEHIGEVEEALYNYQEALKLCSDEYETEKAAILHDLADLYVKQGNYQQALTICQQVMKIDEKDNNKLGKAKSLSQIADIKRELGEPEEALKLYMEVLELTQETGDKNFLYTVQNNIATLQVDLGQTDAWDNLLPSLVSHRTQSENLEDKIPLLSNTASLRLKQGEIEEAREILEQLNKLLPQIDNSWLKAMLLHNLATFRSECGDRELALELYNQALELHRKNGDQPREAMTLQEIGILYERQNNVSEALKFLEDSYQLSLKIGNKDTQAHVLPRIASILIDQDNLDEAEEKLNTALAILNQFNNPKHHALALREMGRLKIKQENYNTGADFLGEALEKCSSVVDVVLRATILKLLGEVLSFLGEVDVAFEHLTESLNIYQKLNWTNDVEKVRGLIKNTQLIKPMRLYQSAATEAEKGNARAALDLLEQALPMIEQLGDEEMKAGILLSMGNLLIHEGDFAEGVKRASQAIEIAKQHNLPEREKIENIALAVQYEKLRHLFDSAQEKCESQEFEEVLNLAHQCLELSEILKDVRWCSEVLSMLGQIKAHQGDYQGGVQDLERAVSLAQENQLDGIDELQEIIFTVKNNEAVYLYEQANFAAQQGNIEEAIELARKAYEFQCSINHKNSQPATLGLLGQLLLAQNKSAEGLKQLQRALDIAQELQAQEIIDQLREMISVFSGQIEDQDIGGEQL</sequence>
<proteinExistence type="predicted"/>
<feature type="coiled-coil region" evidence="2">
    <location>
        <begin position="974"/>
        <end position="1001"/>
    </location>
</feature>
<dbReference type="Proteomes" id="UP000001191">
    <property type="component" value="Chromosome"/>
</dbReference>
<feature type="repeat" description="TPR" evidence="1">
    <location>
        <begin position="1005"/>
        <end position="1038"/>
    </location>
</feature>
<dbReference type="SUPFAM" id="SSF48452">
    <property type="entry name" value="TPR-like"/>
    <property type="match status" value="4"/>
</dbReference>
<dbReference type="PROSITE" id="PS50005">
    <property type="entry name" value="TPR"/>
    <property type="match status" value="5"/>
</dbReference>
<name>B2IZL3_NOSP7</name>
<evidence type="ECO:0000259" key="3">
    <source>
        <dbReference type="Pfam" id="PF12770"/>
    </source>
</evidence>
<dbReference type="eggNOG" id="COG4995">
    <property type="taxonomic scope" value="Bacteria"/>
</dbReference>
<dbReference type="Pfam" id="PF13191">
    <property type="entry name" value="AAA_16"/>
    <property type="match status" value="1"/>
</dbReference>
<gene>
    <name evidence="6" type="ordered locus">Npun_R1436</name>
</gene>
<dbReference type="InterPro" id="IPR041664">
    <property type="entry name" value="AAA_16"/>
</dbReference>
<evidence type="ECO:0000259" key="4">
    <source>
        <dbReference type="Pfam" id="PF12862"/>
    </source>
</evidence>
<reference evidence="6 7" key="2">
    <citation type="journal article" date="2013" name="Plant Physiol.">
        <title>A Nostoc punctiforme Sugar Transporter Necessary to Establish a Cyanobacterium-Plant Symbiosis.</title>
        <authorList>
            <person name="Ekman M."/>
            <person name="Picossi S."/>
            <person name="Campbell E.L."/>
            <person name="Meeks J.C."/>
            <person name="Flores E."/>
        </authorList>
    </citation>
    <scope>NUCLEOTIDE SEQUENCE [LARGE SCALE GENOMIC DNA]</scope>
    <source>
        <strain evidence="7">ATCC 29133 / PCC 73102</strain>
    </source>
</reference>
<dbReference type="PANTHER" id="PTHR10098">
    <property type="entry name" value="RAPSYN-RELATED"/>
    <property type="match status" value="1"/>
</dbReference>
<organism evidence="6 7">
    <name type="scientific">Nostoc punctiforme (strain ATCC 29133 / PCC 73102)</name>
    <dbReference type="NCBI Taxonomy" id="63737"/>
    <lineage>
        <taxon>Bacteria</taxon>
        <taxon>Bacillati</taxon>
        <taxon>Cyanobacteriota</taxon>
        <taxon>Cyanophyceae</taxon>
        <taxon>Nostocales</taxon>
        <taxon>Nostocaceae</taxon>
        <taxon>Nostoc</taxon>
    </lineage>
</organism>
<evidence type="ECO:0000256" key="2">
    <source>
        <dbReference type="SAM" id="Coils"/>
    </source>
</evidence>
<dbReference type="EMBL" id="CP001037">
    <property type="protein sequence ID" value="ACC80143.1"/>
    <property type="molecule type" value="Genomic_DNA"/>
</dbReference>
<evidence type="ECO:0000313" key="7">
    <source>
        <dbReference type="Proteomes" id="UP000001191"/>
    </source>
</evidence>
<evidence type="ECO:0000256" key="1">
    <source>
        <dbReference type="PROSITE-ProRule" id="PRU00339"/>
    </source>
</evidence>
<evidence type="ECO:0000259" key="5">
    <source>
        <dbReference type="Pfam" id="PF13191"/>
    </source>
</evidence>
<keyword evidence="1" id="KW-0802">TPR repeat</keyword>
<evidence type="ECO:0000313" key="6">
    <source>
        <dbReference type="EMBL" id="ACC80143.1"/>
    </source>
</evidence>
<dbReference type="HOGENOM" id="CLU_004034_0_0_3"/>
<keyword evidence="2" id="KW-0175">Coiled coil</keyword>
<feature type="repeat" description="TPR" evidence="1">
    <location>
        <begin position="806"/>
        <end position="839"/>
    </location>
</feature>
<dbReference type="Gene3D" id="3.40.50.300">
    <property type="entry name" value="P-loop containing nucleotide triphosphate hydrolases"/>
    <property type="match status" value="1"/>
</dbReference>
<keyword evidence="7" id="KW-1185">Reference proteome</keyword>
<feature type="domain" description="Anaphase-promoting complex subunit 5" evidence="4">
    <location>
        <begin position="1231"/>
        <end position="1293"/>
    </location>
</feature>
<reference evidence="7" key="1">
    <citation type="submission" date="2008-04" db="EMBL/GenBank/DDBJ databases">
        <title>Complete sequence of chromosome of Nostoc punctiforme ATCC 29133.</title>
        <authorList>
            <consortium name="US DOE Joint Genome Institute"/>
            <person name="Copeland A."/>
            <person name="Lucas S."/>
            <person name="Lapidus A."/>
            <person name="Glavina del Rio T."/>
            <person name="Dalin E."/>
            <person name="Tice H."/>
            <person name="Pitluck S."/>
            <person name="Chain P."/>
            <person name="Malfatti S."/>
            <person name="Shin M."/>
            <person name="Vergez L."/>
            <person name="Schmutz J."/>
            <person name="Larimer F."/>
            <person name="Land M."/>
            <person name="Hauser L."/>
            <person name="Kyrpides N."/>
            <person name="Kim E."/>
            <person name="Meeks J.C."/>
            <person name="Elhai J."/>
            <person name="Campbell E.L."/>
            <person name="Thiel T."/>
            <person name="Longmire J."/>
            <person name="Potts M."/>
            <person name="Atlas R."/>
        </authorList>
    </citation>
    <scope>NUCLEOTIDE SEQUENCE [LARGE SCALE GENOMIC DNA]</scope>
    <source>
        <strain evidence="7">ATCC 29133 / PCC 73102</strain>
    </source>
</reference>
<dbReference type="InterPro" id="IPR024983">
    <property type="entry name" value="CHAT_dom"/>
</dbReference>
<dbReference type="SMART" id="SM00028">
    <property type="entry name" value="TPR"/>
    <property type="match status" value="13"/>
</dbReference>
<dbReference type="PhylomeDB" id="B2IZL3"/>
<dbReference type="InterPro" id="IPR019734">
    <property type="entry name" value="TPR_rpt"/>
</dbReference>
<feature type="repeat" description="TPR" evidence="1">
    <location>
        <begin position="1352"/>
        <end position="1385"/>
    </location>
</feature>
<dbReference type="STRING" id="63737.Npun_R1436"/>
<dbReference type="InterPro" id="IPR027417">
    <property type="entry name" value="P-loop_NTPase"/>
</dbReference>
<dbReference type="SUPFAM" id="SSF52540">
    <property type="entry name" value="P-loop containing nucleoside triphosphate hydrolases"/>
    <property type="match status" value="1"/>
</dbReference>
<dbReference type="RefSeq" id="WP_012408164.1">
    <property type="nucleotide sequence ID" value="NC_010628.1"/>
</dbReference>
<dbReference type="Pfam" id="PF13374">
    <property type="entry name" value="TPR_10"/>
    <property type="match status" value="1"/>
</dbReference>
<dbReference type="KEGG" id="npu:Npun_R1436"/>
<dbReference type="EnsemblBacteria" id="ACC80143">
    <property type="protein sequence ID" value="ACC80143"/>
    <property type="gene ID" value="Npun_R1436"/>
</dbReference>
<feature type="repeat" description="TPR" evidence="1">
    <location>
        <begin position="845"/>
        <end position="878"/>
    </location>
</feature>
<dbReference type="Gene3D" id="1.25.40.10">
    <property type="entry name" value="Tetratricopeptide repeat domain"/>
    <property type="match status" value="4"/>
</dbReference>
<protein>
    <submittedName>
        <fullName evidence="6">Tetratricopeptide TPR_2 repeat protein</fullName>
    </submittedName>
</protein>
<dbReference type="eggNOG" id="COG1672">
    <property type="taxonomic scope" value="Bacteria"/>
</dbReference>
<feature type="domain" description="CHAT" evidence="3">
    <location>
        <begin position="86"/>
        <end position="321"/>
    </location>
</feature>